<comment type="subcellular location">
    <subcellularLocation>
        <location evidence="4">Cytoplasm</location>
    </subcellularLocation>
    <subcellularLocation>
        <location evidence="3">Nucleus</location>
    </subcellularLocation>
</comment>
<comment type="subunit">
    <text evidence="6">Component of the CCR4-NOT complex, at least composed of CRR4 and CAF1 proteins.</text>
</comment>
<keyword evidence="15" id="KW-0804">Transcription</keyword>
<evidence type="ECO:0000256" key="16">
    <source>
        <dbReference type="ARBA" id="ARBA00023242"/>
    </source>
</evidence>
<dbReference type="InterPro" id="IPR012337">
    <property type="entry name" value="RNaseH-like_sf"/>
</dbReference>
<dbReference type="Proteomes" id="UP001159364">
    <property type="component" value="Linkage Group LG05"/>
</dbReference>
<evidence type="ECO:0000256" key="6">
    <source>
        <dbReference type="ARBA" id="ARBA00011757"/>
    </source>
</evidence>
<dbReference type="GO" id="GO:0030014">
    <property type="term" value="C:CCR4-NOT complex"/>
    <property type="evidence" value="ECO:0007669"/>
    <property type="project" value="InterPro"/>
</dbReference>
<dbReference type="InterPro" id="IPR039637">
    <property type="entry name" value="CNOT7/CNOT8/Pop2"/>
</dbReference>
<dbReference type="GO" id="GO:0005634">
    <property type="term" value="C:nucleus"/>
    <property type="evidence" value="ECO:0007669"/>
    <property type="project" value="UniProtKB-SubCell"/>
</dbReference>
<dbReference type="EMBL" id="JAIWQS010000005">
    <property type="protein sequence ID" value="KAJ8765740.1"/>
    <property type="molecule type" value="Genomic_DNA"/>
</dbReference>
<reference evidence="18 19" key="1">
    <citation type="submission" date="2021-09" db="EMBL/GenBank/DDBJ databases">
        <title>Genomic insights and catalytic innovation underlie evolution of tropane alkaloids biosynthesis.</title>
        <authorList>
            <person name="Wang Y.-J."/>
            <person name="Tian T."/>
            <person name="Huang J.-P."/>
            <person name="Huang S.-X."/>
        </authorList>
    </citation>
    <scope>NUCLEOTIDE SEQUENCE [LARGE SCALE GENOMIC DNA]</scope>
    <source>
        <strain evidence="18">KIB-2018</strain>
        <tissue evidence="18">Leaf</tissue>
    </source>
</reference>
<proteinExistence type="inferred from homology"/>
<organism evidence="18 19">
    <name type="scientific">Erythroxylum novogranatense</name>
    <dbReference type="NCBI Taxonomy" id="1862640"/>
    <lineage>
        <taxon>Eukaryota</taxon>
        <taxon>Viridiplantae</taxon>
        <taxon>Streptophyta</taxon>
        <taxon>Embryophyta</taxon>
        <taxon>Tracheophyta</taxon>
        <taxon>Spermatophyta</taxon>
        <taxon>Magnoliopsida</taxon>
        <taxon>eudicotyledons</taxon>
        <taxon>Gunneridae</taxon>
        <taxon>Pentapetalae</taxon>
        <taxon>rosids</taxon>
        <taxon>fabids</taxon>
        <taxon>Malpighiales</taxon>
        <taxon>Erythroxylaceae</taxon>
        <taxon>Erythroxylum</taxon>
    </lineage>
</organism>
<keyword evidence="12" id="KW-0269">Exonuclease</keyword>
<evidence type="ECO:0000256" key="15">
    <source>
        <dbReference type="ARBA" id="ARBA00023163"/>
    </source>
</evidence>
<evidence type="ECO:0000256" key="12">
    <source>
        <dbReference type="ARBA" id="ARBA00022839"/>
    </source>
</evidence>
<dbReference type="EC" id="3.1.13.4" evidence="7"/>
<protein>
    <recommendedName>
        <fullName evidence="7">poly(A)-specific ribonuclease</fullName>
        <ecNumber evidence="7">3.1.13.4</ecNumber>
    </recommendedName>
</protein>
<dbReference type="InterPro" id="IPR006941">
    <property type="entry name" value="RNase_CAF1"/>
</dbReference>
<dbReference type="Pfam" id="PF04857">
    <property type="entry name" value="CAF1"/>
    <property type="match status" value="2"/>
</dbReference>
<dbReference type="GO" id="GO:0003723">
    <property type="term" value="F:RNA binding"/>
    <property type="evidence" value="ECO:0007669"/>
    <property type="project" value="UniProtKB-KW"/>
</dbReference>
<evidence type="ECO:0000256" key="3">
    <source>
        <dbReference type="ARBA" id="ARBA00004123"/>
    </source>
</evidence>
<dbReference type="PANTHER" id="PTHR10797">
    <property type="entry name" value="CCR4-NOT TRANSCRIPTION COMPLEX SUBUNIT"/>
    <property type="match status" value="1"/>
</dbReference>
<evidence type="ECO:0000256" key="13">
    <source>
        <dbReference type="ARBA" id="ARBA00022884"/>
    </source>
</evidence>
<dbReference type="GO" id="GO:0004535">
    <property type="term" value="F:poly(A)-specific ribonuclease activity"/>
    <property type="evidence" value="ECO:0007669"/>
    <property type="project" value="UniProtKB-EC"/>
</dbReference>
<dbReference type="GO" id="GO:0046872">
    <property type="term" value="F:metal ion binding"/>
    <property type="evidence" value="ECO:0007669"/>
    <property type="project" value="UniProtKB-KW"/>
</dbReference>
<evidence type="ECO:0000313" key="18">
    <source>
        <dbReference type="EMBL" id="KAJ8765740.1"/>
    </source>
</evidence>
<evidence type="ECO:0000256" key="17">
    <source>
        <dbReference type="ARBA" id="ARBA00025148"/>
    </source>
</evidence>
<keyword evidence="10" id="KW-0479">Metal-binding</keyword>
<evidence type="ECO:0000256" key="11">
    <source>
        <dbReference type="ARBA" id="ARBA00022801"/>
    </source>
</evidence>
<comment type="similarity">
    <text evidence="5">Belongs to the CAF1 family.</text>
</comment>
<sequence>MNSTVIREVWNGNFEEELVMLDAALYRFHVISVDTEFPGCILKTRRNETDDVRYKHLKFNVENSKLIQLGITLSDELGVVFVTWEFNFQFDVEEDKHSPDSIHFLKLCGIDFCRLKKEGIVMERFSPSFSHILRKHRNAQWVTFHGLYDLAHVLQAVTLLPESVQEFAALVRLVFVSVVDVKYMARFCRGLQNGELGLQKLGECLAIARLGAAHNAGSDSLLTSLVYANMKLTLGINPSNYEGCLYGLDITTQDLEEVSLLPSSVPLPCFSPDIN</sequence>
<name>A0AAV8THL7_9ROSI</name>
<keyword evidence="11" id="KW-0378">Hydrolase</keyword>
<evidence type="ECO:0000256" key="14">
    <source>
        <dbReference type="ARBA" id="ARBA00023015"/>
    </source>
</evidence>
<gene>
    <name evidence="18" type="ORF">K2173_014862</name>
</gene>
<evidence type="ECO:0000256" key="10">
    <source>
        <dbReference type="ARBA" id="ARBA00022723"/>
    </source>
</evidence>
<keyword evidence="14" id="KW-0805">Transcription regulation</keyword>
<comment type="function">
    <text evidence="17">Ubiquitous transcription factor required for a diverse set of processes. It is a component of the CCR4 complex involved in the control of gene expression.</text>
</comment>
<dbReference type="AlphaFoldDB" id="A0AAV8THL7"/>
<evidence type="ECO:0000256" key="9">
    <source>
        <dbReference type="ARBA" id="ARBA00022722"/>
    </source>
</evidence>
<keyword evidence="19" id="KW-1185">Reference proteome</keyword>
<evidence type="ECO:0000313" key="19">
    <source>
        <dbReference type="Proteomes" id="UP001159364"/>
    </source>
</evidence>
<accession>A0AAV8THL7</accession>
<keyword evidence="8" id="KW-0963">Cytoplasm</keyword>
<evidence type="ECO:0000256" key="4">
    <source>
        <dbReference type="ARBA" id="ARBA00004496"/>
    </source>
</evidence>
<evidence type="ECO:0000256" key="2">
    <source>
        <dbReference type="ARBA" id="ARBA00001968"/>
    </source>
</evidence>
<evidence type="ECO:0000256" key="7">
    <source>
        <dbReference type="ARBA" id="ARBA00012161"/>
    </source>
</evidence>
<comment type="catalytic activity">
    <reaction evidence="1">
        <text>Exonucleolytic cleavage of poly(A) to 5'-AMP.</text>
        <dbReference type="EC" id="3.1.13.4"/>
    </reaction>
</comment>
<dbReference type="SUPFAM" id="SSF53098">
    <property type="entry name" value="Ribonuclease H-like"/>
    <property type="match status" value="1"/>
</dbReference>
<comment type="caution">
    <text evidence="18">The sequence shown here is derived from an EMBL/GenBank/DDBJ whole genome shotgun (WGS) entry which is preliminary data.</text>
</comment>
<evidence type="ECO:0000256" key="8">
    <source>
        <dbReference type="ARBA" id="ARBA00022490"/>
    </source>
</evidence>
<dbReference type="GO" id="GO:0005737">
    <property type="term" value="C:cytoplasm"/>
    <property type="evidence" value="ECO:0007669"/>
    <property type="project" value="UniProtKB-SubCell"/>
</dbReference>
<evidence type="ECO:0000256" key="1">
    <source>
        <dbReference type="ARBA" id="ARBA00001663"/>
    </source>
</evidence>
<keyword evidence="9" id="KW-0540">Nuclease</keyword>
<keyword evidence="13" id="KW-0694">RNA-binding</keyword>
<evidence type="ECO:0000256" key="5">
    <source>
        <dbReference type="ARBA" id="ARBA00008372"/>
    </source>
</evidence>
<comment type="cofactor">
    <cofactor evidence="2">
        <name>a divalent metal cation</name>
        <dbReference type="ChEBI" id="CHEBI:60240"/>
    </cofactor>
</comment>
<dbReference type="InterPro" id="IPR036397">
    <property type="entry name" value="RNaseH_sf"/>
</dbReference>
<dbReference type="Gene3D" id="3.30.420.10">
    <property type="entry name" value="Ribonuclease H-like superfamily/Ribonuclease H"/>
    <property type="match status" value="1"/>
</dbReference>
<keyword evidence="16" id="KW-0539">Nucleus</keyword>